<dbReference type="PATRIC" id="fig|1301098.3.peg.4170"/>
<evidence type="ECO:0000313" key="1">
    <source>
        <dbReference type="EMBL" id="CDF85490.1"/>
    </source>
</evidence>
<gene>
    <name evidence="1" type="ORF">PKB_4164</name>
</gene>
<dbReference type="HOGENOM" id="CLU_2790903_0_0_6"/>
<dbReference type="EMBL" id="HG322950">
    <property type="protein sequence ID" value="CDF85490.1"/>
    <property type="molecule type" value="Genomic_DNA"/>
</dbReference>
<dbReference type="Proteomes" id="UP000025241">
    <property type="component" value="Chromosome I"/>
</dbReference>
<dbReference type="OrthoDB" id="7018396at2"/>
<keyword evidence="2" id="KW-1185">Reference proteome</keyword>
<dbReference type="KEGG" id="pkc:PKB_4164"/>
<reference evidence="1 2" key="1">
    <citation type="submission" date="2013-03" db="EMBL/GenBank/DDBJ databases">
        <authorList>
            <person name="Linke B."/>
        </authorList>
    </citation>
    <scope>NUCLEOTIDE SEQUENCE [LARGE SCALE GENOMIC DNA]</scope>
    <source>
        <strain evidence="1 2">B13</strain>
    </source>
</reference>
<organism evidence="1 2">
    <name type="scientific">Pseudomonas knackmussii (strain DSM 6978 / CCUG 54928 / LMG 23759 / B13)</name>
    <dbReference type="NCBI Taxonomy" id="1301098"/>
    <lineage>
        <taxon>Bacteria</taxon>
        <taxon>Pseudomonadati</taxon>
        <taxon>Pseudomonadota</taxon>
        <taxon>Gammaproteobacteria</taxon>
        <taxon>Pseudomonadales</taxon>
        <taxon>Pseudomonadaceae</taxon>
        <taxon>Pseudomonas</taxon>
    </lineage>
</organism>
<accession>A0A024HKD4</accession>
<dbReference type="STRING" id="1301098.PKB_4164"/>
<name>A0A024HKD4_PSEKB</name>
<evidence type="ECO:0000313" key="2">
    <source>
        <dbReference type="Proteomes" id="UP000025241"/>
    </source>
</evidence>
<dbReference type="AlphaFoldDB" id="A0A024HKD4"/>
<proteinExistence type="predicted"/>
<protein>
    <submittedName>
        <fullName evidence="1">Uncharacterized protein</fullName>
    </submittedName>
</protein>
<dbReference type="RefSeq" id="WP_043254034.1">
    <property type="nucleotide sequence ID" value="NZ_HG322950.1"/>
</dbReference>
<reference evidence="1 2" key="2">
    <citation type="submission" date="2014-05" db="EMBL/GenBank/DDBJ databases">
        <title>Genome sequence of the 3-chlorobenzoate degrading bacterium Pseudomonas knackmussii B13 shows multiple evidence for horizontal gene transfer.</title>
        <authorList>
            <person name="Miyazaki R."/>
            <person name="Bertelli C."/>
            <person name="Falquet L."/>
            <person name="Robinson-Rechavi M."/>
            <person name="Gharib W."/>
            <person name="Roy S."/>
            <person name="Van der Meer J.R."/>
        </authorList>
    </citation>
    <scope>NUCLEOTIDE SEQUENCE [LARGE SCALE GENOMIC DNA]</scope>
    <source>
        <strain evidence="1 2">B13</strain>
    </source>
</reference>
<sequence>MDVRLEAHPHDRQQWRVYLNQQFFFQYSSKLAAQRMFERVRLSLCDVAPPWHKPPSTPVVERRRGSRQYV</sequence>